<dbReference type="KEGG" id="sutt:SUTMEG_10410"/>
<organism evidence="2 3">
    <name type="scientific">Sutterella megalosphaeroides</name>
    <dbReference type="NCBI Taxonomy" id="2494234"/>
    <lineage>
        <taxon>Bacteria</taxon>
        <taxon>Pseudomonadati</taxon>
        <taxon>Pseudomonadota</taxon>
        <taxon>Betaproteobacteria</taxon>
        <taxon>Burkholderiales</taxon>
        <taxon>Sutterellaceae</taxon>
        <taxon>Sutterella</taxon>
    </lineage>
</organism>
<dbReference type="EMBL" id="AP018786">
    <property type="protein sequence ID" value="BBF23150.1"/>
    <property type="molecule type" value="Genomic_DNA"/>
</dbReference>
<keyword evidence="1" id="KW-0472">Membrane</keyword>
<evidence type="ECO:0000313" key="2">
    <source>
        <dbReference type="EMBL" id="BBF23150.1"/>
    </source>
</evidence>
<keyword evidence="3" id="KW-1185">Reference proteome</keyword>
<keyword evidence="1" id="KW-0812">Transmembrane</keyword>
<sequence length="49" mass="5365">MTSRHEHQPGERGRALLFILFLVVLAIVLKGMGWCIGGVCEVGTDMLLP</sequence>
<gene>
    <name evidence="2" type="ORF">SUTMEG_10410</name>
</gene>
<keyword evidence="1" id="KW-1133">Transmembrane helix</keyword>
<proteinExistence type="predicted"/>
<name>A0A2Z6IB47_9BURK</name>
<dbReference type="AlphaFoldDB" id="A0A2Z6IB47"/>
<dbReference type="RefSeq" id="WP_170143834.1">
    <property type="nucleotide sequence ID" value="NZ_AP018786.1"/>
</dbReference>
<feature type="transmembrane region" description="Helical" evidence="1">
    <location>
        <begin position="15"/>
        <end position="39"/>
    </location>
</feature>
<protein>
    <submittedName>
        <fullName evidence="2">Uncharacterized protein</fullName>
    </submittedName>
</protein>
<evidence type="ECO:0000313" key="3">
    <source>
        <dbReference type="Proteomes" id="UP000271003"/>
    </source>
</evidence>
<evidence type="ECO:0000256" key="1">
    <source>
        <dbReference type="SAM" id="Phobius"/>
    </source>
</evidence>
<reference evidence="2 3" key="1">
    <citation type="journal article" date="2018" name="Int. J. Syst. Evol. Microbiol.">
        <title>Mesosutterella multiformis gen. nov., sp. nov., a member of the family Sutterellaceae and Sutterella megalosphaeroides sp. nov., isolated from human faeces.</title>
        <authorList>
            <person name="Sakamoto M."/>
            <person name="Ikeyama N."/>
            <person name="Kunihiro T."/>
            <person name="Iino T."/>
            <person name="Yuki M."/>
            <person name="Ohkuma M."/>
        </authorList>
    </citation>
    <scope>NUCLEOTIDE SEQUENCE [LARGE SCALE GENOMIC DNA]</scope>
    <source>
        <strain evidence="2 3">6FBBBH3</strain>
    </source>
</reference>
<accession>A0A2Z6IB47</accession>
<dbReference type="Proteomes" id="UP000271003">
    <property type="component" value="Chromosome"/>
</dbReference>